<dbReference type="InterPro" id="IPR036865">
    <property type="entry name" value="CRAL-TRIO_dom_sf"/>
</dbReference>
<comment type="caution">
    <text evidence="1">The sequence shown here is derived from an EMBL/GenBank/DDBJ whole genome shotgun (WGS) entry which is preliminary data.</text>
</comment>
<name>A0ABP0JVH8_9DINO</name>
<evidence type="ECO:0000313" key="1">
    <source>
        <dbReference type="EMBL" id="CAK9018477.1"/>
    </source>
</evidence>
<evidence type="ECO:0000313" key="2">
    <source>
        <dbReference type="EMBL" id="CAK9018517.1"/>
    </source>
</evidence>
<dbReference type="Gene3D" id="3.40.525.10">
    <property type="entry name" value="CRAL-TRIO lipid binding domain"/>
    <property type="match status" value="1"/>
</dbReference>
<dbReference type="Pfam" id="PF00650">
    <property type="entry name" value="CRAL_TRIO"/>
    <property type="match status" value="1"/>
</dbReference>
<dbReference type="EMBL" id="CAXAMM010008813">
    <property type="protein sequence ID" value="CAK9018517.1"/>
    <property type="molecule type" value="Genomic_DNA"/>
</dbReference>
<dbReference type="InterPro" id="IPR001251">
    <property type="entry name" value="CRAL-TRIO_dom"/>
</dbReference>
<dbReference type="Proteomes" id="UP001642464">
    <property type="component" value="Unassembled WGS sequence"/>
</dbReference>
<protein>
    <submittedName>
        <fullName evidence="1">Retinaldehyde binding protein 1</fullName>
    </submittedName>
</protein>
<organism evidence="1 3">
    <name type="scientific">Durusdinium trenchii</name>
    <dbReference type="NCBI Taxonomy" id="1381693"/>
    <lineage>
        <taxon>Eukaryota</taxon>
        <taxon>Sar</taxon>
        <taxon>Alveolata</taxon>
        <taxon>Dinophyceae</taxon>
        <taxon>Suessiales</taxon>
        <taxon>Symbiodiniaceae</taxon>
        <taxon>Durusdinium</taxon>
    </lineage>
</organism>
<gene>
    <name evidence="1" type="ORF">SCF082_LOCUS14117</name>
    <name evidence="2" type="ORF">SCF082_LOCUS14126</name>
</gene>
<sequence length="374" mass="40808">MGCHVAKYWAAGSCAPLVDETAEEDLEERWCCRFFSFHRHHTRDMEVVIEPSSESSHPSHVDPRSPPGRDVHVGFPVIEESPKSTSSRFDPGSLGPWESAGSVQSSVVPAPLRRLAECVAAASGHKGELEVAGMPLEDFWRKLLTLETKGPRGGSALARGEKLLRFRQRFSWPLSISAHHVDKALRSGANVYLPPRCLGDSPLVIFTAQKVNTRLCTMEEYQMLIMFMLETAFKDSCPDHDRGVTVVLDVRHLSSVVWQAFLSGFSDMARGIAMCSAALPMKASHVQLIEDEAVARIAHYAIGLVLSKLSSKTRSRVIRGGPDAALQTLGKEILPDFLGGQRNSVGEFSGWLEQLELADACQIAASACVGSSAL</sequence>
<proteinExistence type="predicted"/>
<reference evidence="1 3" key="1">
    <citation type="submission" date="2024-02" db="EMBL/GenBank/DDBJ databases">
        <authorList>
            <person name="Chen Y."/>
            <person name="Shah S."/>
            <person name="Dougan E. K."/>
            <person name="Thang M."/>
            <person name="Chan C."/>
        </authorList>
    </citation>
    <scope>NUCLEOTIDE SEQUENCE [LARGE SCALE GENOMIC DNA]</scope>
</reference>
<dbReference type="SUPFAM" id="SSF52087">
    <property type="entry name" value="CRAL/TRIO domain"/>
    <property type="match status" value="1"/>
</dbReference>
<keyword evidence="3" id="KW-1185">Reference proteome</keyword>
<dbReference type="EMBL" id="CAXAMM010008802">
    <property type="protein sequence ID" value="CAK9018477.1"/>
    <property type="molecule type" value="Genomic_DNA"/>
</dbReference>
<evidence type="ECO:0000313" key="3">
    <source>
        <dbReference type="Proteomes" id="UP001642464"/>
    </source>
</evidence>
<accession>A0ABP0JVH8</accession>